<accession>A0A060H8E3</accession>
<dbReference type="EMBL" id="CP006696">
    <property type="protein sequence ID" value="AIC11595.1"/>
    <property type="molecule type" value="Genomic_DNA"/>
</dbReference>
<evidence type="ECO:0000313" key="1">
    <source>
        <dbReference type="EMBL" id="AIC11595.1"/>
    </source>
</evidence>
<proteinExistence type="predicted"/>
<organism evidence="1 2">
    <name type="scientific">Xylella fastidiosa subsp. sandyi Ann-1</name>
    <dbReference type="NCBI Taxonomy" id="155920"/>
    <lineage>
        <taxon>Bacteria</taxon>
        <taxon>Pseudomonadati</taxon>
        <taxon>Pseudomonadota</taxon>
        <taxon>Gammaproteobacteria</taxon>
        <taxon>Lysobacterales</taxon>
        <taxon>Lysobacteraceae</taxon>
        <taxon>Xylella</taxon>
    </lineage>
</organism>
<dbReference type="HOGENOM" id="CLU_3384491_0_0_6"/>
<evidence type="ECO:0000313" key="2">
    <source>
        <dbReference type="Proteomes" id="UP000027215"/>
    </source>
</evidence>
<gene>
    <name evidence="1" type="ORF">D934_11740</name>
</gene>
<dbReference type="AlphaFoldDB" id="A0A060H8E3"/>
<name>A0A060H8E3_XYLFS</name>
<protein>
    <submittedName>
        <fullName evidence="1">Uncharacterized protein</fullName>
    </submittedName>
</protein>
<dbReference type="KEGG" id="xfs:D934_11740"/>
<reference evidence="1 2" key="1">
    <citation type="submission" date="2013-08" db="EMBL/GenBank/DDBJ databases">
        <authorList>
            <person name="Stouthamer R."/>
            <person name="Nunney L."/>
        </authorList>
    </citation>
    <scope>NUCLEOTIDE SEQUENCE [LARGE SCALE GENOMIC DNA]</scope>
    <source>
        <strain evidence="2">ann-1</strain>
    </source>
</reference>
<sequence>MYVVGEQLYVAAHLQITWCFGAELGDAAADVIV</sequence>
<dbReference type="Proteomes" id="UP000027215">
    <property type="component" value="Chromosome"/>
</dbReference>